<keyword evidence="3" id="KW-0949">S-adenosyl-L-methionine</keyword>
<dbReference type="EMBL" id="JNBR01000646">
    <property type="protein sequence ID" value="OQR90271.1"/>
    <property type="molecule type" value="Genomic_DNA"/>
</dbReference>
<keyword evidence="2 5" id="KW-0808">Transferase</keyword>
<organism evidence="5 6">
    <name type="scientific">Achlya hypogyna</name>
    <name type="common">Oomycete</name>
    <name type="synonym">Protoachlya hypogyna</name>
    <dbReference type="NCBI Taxonomy" id="1202772"/>
    <lineage>
        <taxon>Eukaryota</taxon>
        <taxon>Sar</taxon>
        <taxon>Stramenopiles</taxon>
        <taxon>Oomycota</taxon>
        <taxon>Saprolegniomycetes</taxon>
        <taxon>Saprolegniales</taxon>
        <taxon>Achlyaceae</taxon>
        <taxon>Achlya</taxon>
    </lineage>
</organism>
<dbReference type="PANTHER" id="PTHR14614:SF164">
    <property type="entry name" value="HISTONE-ARGININE METHYLTRANSFERASE METTL23"/>
    <property type="match status" value="1"/>
</dbReference>
<dbReference type="PANTHER" id="PTHR14614">
    <property type="entry name" value="HEPATOCELLULAR CARCINOMA-ASSOCIATED ANTIGEN"/>
    <property type="match status" value="1"/>
</dbReference>
<dbReference type="GO" id="GO:0032259">
    <property type="term" value="P:methylation"/>
    <property type="evidence" value="ECO:0007669"/>
    <property type="project" value="UniProtKB-KW"/>
</dbReference>
<comment type="similarity">
    <text evidence="4">Belongs to the methyltransferase superfamily. METTL23 family.</text>
</comment>
<evidence type="ECO:0000256" key="1">
    <source>
        <dbReference type="ARBA" id="ARBA00022603"/>
    </source>
</evidence>
<dbReference type="AlphaFoldDB" id="A0A1V9YX40"/>
<dbReference type="CDD" id="cd02440">
    <property type="entry name" value="AdoMet_MTases"/>
    <property type="match status" value="1"/>
</dbReference>
<dbReference type="Proteomes" id="UP000243579">
    <property type="component" value="Unassembled WGS sequence"/>
</dbReference>
<keyword evidence="1 5" id="KW-0489">Methyltransferase</keyword>
<evidence type="ECO:0000313" key="6">
    <source>
        <dbReference type="Proteomes" id="UP000243579"/>
    </source>
</evidence>
<dbReference type="InterPro" id="IPR019410">
    <property type="entry name" value="Methyltransf_16"/>
</dbReference>
<comment type="caution">
    <text evidence="5">The sequence shown here is derived from an EMBL/GenBank/DDBJ whole genome shotgun (WGS) entry which is preliminary data.</text>
</comment>
<proteinExistence type="inferred from homology"/>
<dbReference type="GO" id="GO:0005737">
    <property type="term" value="C:cytoplasm"/>
    <property type="evidence" value="ECO:0007669"/>
    <property type="project" value="TreeGrafter"/>
</dbReference>
<dbReference type="GO" id="GO:0005634">
    <property type="term" value="C:nucleus"/>
    <property type="evidence" value="ECO:0007669"/>
    <property type="project" value="TreeGrafter"/>
</dbReference>
<dbReference type="GO" id="GO:0008168">
    <property type="term" value="F:methyltransferase activity"/>
    <property type="evidence" value="ECO:0007669"/>
    <property type="project" value="UniProtKB-KW"/>
</dbReference>
<dbReference type="SUPFAM" id="SSF53335">
    <property type="entry name" value="S-adenosyl-L-methionine-dependent methyltransferases"/>
    <property type="match status" value="1"/>
</dbReference>
<dbReference type="STRING" id="1202772.A0A1V9YX40"/>
<protein>
    <submittedName>
        <fullName evidence="5">Methyltransferase-like protein 23-like</fullName>
    </submittedName>
</protein>
<evidence type="ECO:0000256" key="4">
    <source>
        <dbReference type="ARBA" id="ARBA00043988"/>
    </source>
</evidence>
<evidence type="ECO:0000256" key="3">
    <source>
        <dbReference type="ARBA" id="ARBA00022691"/>
    </source>
</evidence>
<reference evidence="5 6" key="1">
    <citation type="journal article" date="2014" name="Genome Biol. Evol.">
        <title>The secreted proteins of Achlya hypogyna and Thraustotheca clavata identify the ancestral oomycete secretome and reveal gene acquisitions by horizontal gene transfer.</title>
        <authorList>
            <person name="Misner I."/>
            <person name="Blouin N."/>
            <person name="Leonard G."/>
            <person name="Richards T.A."/>
            <person name="Lane C.E."/>
        </authorList>
    </citation>
    <scope>NUCLEOTIDE SEQUENCE [LARGE SCALE GENOMIC DNA]</scope>
    <source>
        <strain evidence="5 6">ATCC 48635</strain>
    </source>
</reference>
<name>A0A1V9YX40_ACHHY</name>
<gene>
    <name evidence="5" type="ORF">ACHHYP_20229</name>
</gene>
<evidence type="ECO:0000256" key="2">
    <source>
        <dbReference type="ARBA" id="ARBA00022679"/>
    </source>
</evidence>
<dbReference type="Pfam" id="PF10294">
    <property type="entry name" value="Methyltransf_16"/>
    <property type="match status" value="1"/>
</dbReference>
<dbReference type="InterPro" id="IPR029063">
    <property type="entry name" value="SAM-dependent_MTases_sf"/>
</dbReference>
<evidence type="ECO:0000313" key="5">
    <source>
        <dbReference type="EMBL" id="OQR90271.1"/>
    </source>
</evidence>
<accession>A0A1V9YX40</accession>
<sequence length="170" mass="18233">MRSDGLVKTFAFEQCQVVVREELGLSATVDSAIDLGWYVWPSAVTLATFLSKQPQLVISKRVLELGAGTALPGLLAAKLGATHVLLTDKNPDDLTVAQQGIALNHLNPARITTATLTWGTTVSLGATVDVVLAADCFYDPKDFEDVVATLASVVRANPQCVCYVAYQLRR</sequence>
<dbReference type="Gene3D" id="3.40.50.150">
    <property type="entry name" value="Vaccinia Virus protein VP39"/>
    <property type="match status" value="1"/>
</dbReference>
<keyword evidence="6" id="KW-1185">Reference proteome</keyword>
<dbReference type="OrthoDB" id="407325at2759"/>